<keyword evidence="2" id="KW-1185">Reference proteome</keyword>
<organism evidence="1 2">
    <name type="scientific">Roseiterribacter gracilis</name>
    <dbReference type="NCBI Taxonomy" id="2812848"/>
    <lineage>
        <taxon>Bacteria</taxon>
        <taxon>Pseudomonadati</taxon>
        <taxon>Pseudomonadota</taxon>
        <taxon>Alphaproteobacteria</taxon>
        <taxon>Rhodospirillales</taxon>
        <taxon>Roseiterribacteraceae</taxon>
        <taxon>Roseiterribacter</taxon>
    </lineage>
</organism>
<name>A0A8S8X8H5_9PROT</name>
<sequence length="95" mass="10489">MSQQAKSEFDTVRDDLTKLSDDIANLAASLKEGATDAAREQLAAARDRFERLTDEARTRGEEHLENLAATIEERPLTSVLIAFGVGIVLGRLFDR</sequence>
<evidence type="ECO:0000313" key="1">
    <source>
        <dbReference type="EMBL" id="GIL39763.1"/>
    </source>
</evidence>
<gene>
    <name evidence="1" type="ORF">TMPK1_20000</name>
</gene>
<accession>A0A8S8X8H5</accession>
<evidence type="ECO:0000313" key="2">
    <source>
        <dbReference type="Proteomes" id="UP000681075"/>
    </source>
</evidence>
<comment type="caution">
    <text evidence="1">The sequence shown here is derived from an EMBL/GenBank/DDBJ whole genome shotgun (WGS) entry which is preliminary data.</text>
</comment>
<reference evidence="1" key="1">
    <citation type="submission" date="2021-02" db="EMBL/GenBank/DDBJ databases">
        <title>Genome sequence of Rhodospirillales sp. strain TMPK1 isolated from soil.</title>
        <authorList>
            <person name="Nakai R."/>
            <person name="Kusada H."/>
            <person name="Tamaki H."/>
        </authorList>
    </citation>
    <scope>NUCLEOTIDE SEQUENCE</scope>
    <source>
        <strain evidence="1">TMPK1</strain>
    </source>
</reference>
<protein>
    <recommendedName>
        <fullName evidence="3">DUF883 domain-containing protein</fullName>
    </recommendedName>
</protein>
<dbReference type="AlphaFoldDB" id="A0A8S8X8H5"/>
<dbReference type="EMBL" id="BOPV01000001">
    <property type="protein sequence ID" value="GIL39763.1"/>
    <property type="molecule type" value="Genomic_DNA"/>
</dbReference>
<dbReference type="Proteomes" id="UP000681075">
    <property type="component" value="Unassembled WGS sequence"/>
</dbReference>
<dbReference type="RefSeq" id="WP_420242882.1">
    <property type="nucleotide sequence ID" value="NZ_BOPV01000001.1"/>
</dbReference>
<proteinExistence type="predicted"/>
<evidence type="ECO:0008006" key="3">
    <source>
        <dbReference type="Google" id="ProtNLM"/>
    </source>
</evidence>